<feature type="region of interest" description="Disordered" evidence="3">
    <location>
        <begin position="272"/>
        <end position="343"/>
    </location>
</feature>
<reference evidence="5 6" key="1">
    <citation type="journal article" date="2021" name="Elife">
        <title>Chloroplast acquisition without the gene transfer in kleptoplastic sea slugs, Plakobranchus ocellatus.</title>
        <authorList>
            <person name="Maeda T."/>
            <person name="Takahashi S."/>
            <person name="Yoshida T."/>
            <person name="Shimamura S."/>
            <person name="Takaki Y."/>
            <person name="Nagai Y."/>
            <person name="Toyoda A."/>
            <person name="Suzuki Y."/>
            <person name="Arimoto A."/>
            <person name="Ishii H."/>
            <person name="Satoh N."/>
            <person name="Nishiyama T."/>
            <person name="Hasebe M."/>
            <person name="Maruyama T."/>
            <person name="Minagawa J."/>
            <person name="Obokata J."/>
            <person name="Shigenobu S."/>
        </authorList>
    </citation>
    <scope>NUCLEOTIDE SEQUENCE [LARGE SCALE GENOMIC DNA]</scope>
</reference>
<proteinExistence type="predicted"/>
<dbReference type="SUPFAM" id="SSF56112">
    <property type="entry name" value="Protein kinase-like (PK-like)"/>
    <property type="match status" value="1"/>
</dbReference>
<dbReference type="AlphaFoldDB" id="A0AAV4JCU7"/>
<dbReference type="Gene3D" id="1.10.510.10">
    <property type="entry name" value="Transferase(Phosphotransferase) domain 1"/>
    <property type="match status" value="1"/>
</dbReference>
<feature type="region of interest" description="Disordered" evidence="3">
    <location>
        <begin position="738"/>
        <end position="764"/>
    </location>
</feature>
<feature type="region of interest" description="Disordered" evidence="3">
    <location>
        <begin position="641"/>
        <end position="705"/>
    </location>
</feature>
<feature type="compositionally biased region" description="Basic and acidic residues" evidence="3">
    <location>
        <begin position="272"/>
        <end position="281"/>
    </location>
</feature>
<keyword evidence="5" id="KW-0808">Transferase</keyword>
<dbReference type="PROSITE" id="PS50011">
    <property type="entry name" value="PROTEIN_KINASE_DOM"/>
    <property type="match status" value="1"/>
</dbReference>
<feature type="compositionally biased region" description="Polar residues" evidence="3">
    <location>
        <begin position="738"/>
        <end position="751"/>
    </location>
</feature>
<feature type="compositionally biased region" description="Low complexity" evidence="3">
    <location>
        <begin position="234"/>
        <end position="251"/>
    </location>
</feature>
<dbReference type="Proteomes" id="UP000762676">
    <property type="component" value="Unassembled WGS sequence"/>
</dbReference>
<evidence type="ECO:0000256" key="3">
    <source>
        <dbReference type="SAM" id="MobiDB-lite"/>
    </source>
</evidence>
<feature type="region of interest" description="Disordered" evidence="3">
    <location>
        <begin position="209"/>
        <end position="255"/>
    </location>
</feature>
<accession>A0AAV4JCU7</accession>
<keyword evidence="5" id="KW-0418">Kinase</keyword>
<evidence type="ECO:0000313" key="5">
    <source>
        <dbReference type="EMBL" id="GFS19196.1"/>
    </source>
</evidence>
<feature type="region of interest" description="Disordered" evidence="3">
    <location>
        <begin position="451"/>
        <end position="496"/>
    </location>
</feature>
<dbReference type="GO" id="GO:0035556">
    <property type="term" value="P:intracellular signal transduction"/>
    <property type="evidence" value="ECO:0007669"/>
    <property type="project" value="TreeGrafter"/>
</dbReference>
<feature type="region of interest" description="Disordered" evidence="3">
    <location>
        <begin position="378"/>
        <end position="417"/>
    </location>
</feature>
<dbReference type="Pfam" id="PF00069">
    <property type="entry name" value="Pkinase"/>
    <property type="match status" value="1"/>
</dbReference>
<dbReference type="InterPro" id="IPR000719">
    <property type="entry name" value="Prot_kinase_dom"/>
</dbReference>
<evidence type="ECO:0000256" key="1">
    <source>
        <dbReference type="ARBA" id="ARBA00022741"/>
    </source>
</evidence>
<protein>
    <submittedName>
        <fullName evidence="5">Hormonally up-regulated neu tumor-associated kinase-like</fullName>
    </submittedName>
</protein>
<evidence type="ECO:0000259" key="4">
    <source>
        <dbReference type="PROSITE" id="PS50011"/>
    </source>
</evidence>
<dbReference type="GO" id="GO:0005524">
    <property type="term" value="F:ATP binding"/>
    <property type="evidence" value="ECO:0007669"/>
    <property type="project" value="UniProtKB-KW"/>
</dbReference>
<comment type="caution">
    <text evidence="5">The sequence shown here is derived from an EMBL/GenBank/DDBJ whole genome shotgun (WGS) entry which is preliminary data.</text>
</comment>
<sequence length="764" mass="84565">MQHEVNCNDICVIKAQTDFGLSNFVKVTDRSDGTREGELCSTQCGSPAYAAPELLNHEQYGLQVDSWSIGVNMFAMLTGGLPFTVEPFNIKALYVKMRDGHMNPVPEGLTKECRDLLRKFLTPDPTKRVTIEQALVHPWLTHGSSQPVQRVSCPNKLKTNDLNTDILSHMSDNLGFRMGEVIKFVTCNTPSAACATYHLYLTRLKHYQEQQEQSSKKTNSTRRRSGILDKKFSKNSLNNVNNIKNNNTTDSNRNHYDEDHEIIENYSNHVSADNHHQHHQDQPPSPITSPSPQPKYRDCSTSPPSRKAHTTPTTSGADQNEAPSRDSPRSALSDTSDHKENNFPQVRENSIKFDESQHINGLHSPRPTYHVNRAVSIRTQQEDKQPNTQASSCMSHRPRLYKRRGESTLSSTNREKLPGDVHETIEVLDISKPSRDITGISTVYRSDGNHDLGFSRMASPGNTTRPAPGDQPKRGRDGLAHIGVGDGSSGGAVYNGNPTNRGLLGASIGGVSTTDRARHASKSPVSFLQRFPDPRHQSLPLKDTDRKDNREDSFLGPGDANTKQTPRTYLQNKKTSMLAKRAAALKELKPAAPNRTADTEKVHGRLQEANIHGRAPNNSNLGGRTNHQVGKVIPRPFVPFRSAHERPNGFSSSYSHQMGPPQKAKTAETLTLRHDNSTTVHSSRASGPPAIPSRETQAPGPPRPVIVRKRLVKRHRLGELNSLQPSLIHDIEQTVTASSYSSADAISTTNSHSRKTPHVKESLS</sequence>
<evidence type="ECO:0000313" key="6">
    <source>
        <dbReference type="Proteomes" id="UP000762676"/>
    </source>
</evidence>
<dbReference type="SMART" id="SM00220">
    <property type="entry name" value="S_TKc"/>
    <property type="match status" value="1"/>
</dbReference>
<dbReference type="InterPro" id="IPR011009">
    <property type="entry name" value="Kinase-like_dom_sf"/>
</dbReference>
<dbReference type="GO" id="GO:0005737">
    <property type="term" value="C:cytoplasm"/>
    <property type="evidence" value="ECO:0007669"/>
    <property type="project" value="TreeGrafter"/>
</dbReference>
<organism evidence="5 6">
    <name type="scientific">Elysia marginata</name>
    <dbReference type="NCBI Taxonomy" id="1093978"/>
    <lineage>
        <taxon>Eukaryota</taxon>
        <taxon>Metazoa</taxon>
        <taxon>Spiralia</taxon>
        <taxon>Lophotrochozoa</taxon>
        <taxon>Mollusca</taxon>
        <taxon>Gastropoda</taxon>
        <taxon>Heterobranchia</taxon>
        <taxon>Euthyneura</taxon>
        <taxon>Panpulmonata</taxon>
        <taxon>Sacoglossa</taxon>
        <taxon>Placobranchoidea</taxon>
        <taxon>Plakobranchidae</taxon>
        <taxon>Elysia</taxon>
    </lineage>
</organism>
<dbReference type="EMBL" id="BMAT01006753">
    <property type="protein sequence ID" value="GFS19196.1"/>
    <property type="molecule type" value="Genomic_DNA"/>
</dbReference>
<name>A0AAV4JCU7_9GAST</name>
<evidence type="ECO:0000256" key="2">
    <source>
        <dbReference type="ARBA" id="ARBA00022840"/>
    </source>
</evidence>
<feature type="compositionally biased region" description="Polar residues" evidence="3">
    <location>
        <begin position="299"/>
        <end position="322"/>
    </location>
</feature>
<keyword evidence="6" id="KW-1185">Reference proteome</keyword>
<gene>
    <name evidence="5" type="ORF">ElyMa_003283000</name>
</gene>
<dbReference type="PANTHER" id="PTHR24346">
    <property type="entry name" value="MAP/MICROTUBULE AFFINITY-REGULATING KINASE"/>
    <property type="match status" value="1"/>
</dbReference>
<feature type="region of interest" description="Disordered" evidence="3">
    <location>
        <begin position="514"/>
        <end position="566"/>
    </location>
</feature>
<dbReference type="GO" id="GO:0004674">
    <property type="term" value="F:protein serine/threonine kinase activity"/>
    <property type="evidence" value="ECO:0007669"/>
    <property type="project" value="TreeGrafter"/>
</dbReference>
<dbReference type="PANTHER" id="PTHR24346:SF79">
    <property type="entry name" value="PROTEIN KINASE DOMAIN-CONTAINING PROTEIN"/>
    <property type="match status" value="1"/>
</dbReference>
<keyword evidence="1" id="KW-0547">Nucleotide-binding</keyword>
<feature type="compositionally biased region" description="Pro residues" evidence="3">
    <location>
        <begin position="283"/>
        <end position="293"/>
    </location>
</feature>
<keyword evidence="2" id="KW-0067">ATP-binding</keyword>
<feature type="compositionally biased region" description="Basic and acidic residues" evidence="3">
    <location>
        <begin position="532"/>
        <end position="553"/>
    </location>
</feature>
<feature type="domain" description="Protein kinase" evidence="4">
    <location>
        <begin position="1"/>
        <end position="140"/>
    </location>
</feature>